<evidence type="ECO:0000313" key="10">
    <source>
        <dbReference type="Proteomes" id="UP001164909"/>
    </source>
</evidence>
<dbReference type="SFLD" id="SFLDG01081">
    <property type="entry name" value="cleavage_of_the_Ca-Cb_bond_in"/>
    <property type="match status" value="1"/>
</dbReference>
<evidence type="ECO:0000256" key="3">
    <source>
        <dbReference type="ARBA" id="ARBA00022691"/>
    </source>
</evidence>
<evidence type="ECO:0000256" key="2">
    <source>
        <dbReference type="ARBA" id="ARBA00022485"/>
    </source>
</evidence>
<keyword evidence="6" id="KW-0411">Iron-sulfur</keyword>
<accession>A0ABY7BR61</accession>
<keyword evidence="5" id="KW-0408">Iron</keyword>
<reference evidence="9" key="1">
    <citation type="submission" date="2022-12" db="EMBL/GenBank/DDBJ databases">
        <authorList>
            <person name="Bing R.G."/>
            <person name="Willard D.J."/>
            <person name="Manesh M.J.H."/>
            <person name="Laemthong T."/>
            <person name="Crosby J.R."/>
            <person name="Kelly R.M."/>
        </authorList>
    </citation>
    <scope>NUCLEOTIDE SEQUENCE</scope>
    <source>
        <strain evidence="9">DSM 8990</strain>
    </source>
</reference>
<evidence type="ECO:0000256" key="4">
    <source>
        <dbReference type="ARBA" id="ARBA00022723"/>
    </source>
</evidence>
<evidence type="ECO:0000256" key="6">
    <source>
        <dbReference type="ARBA" id="ARBA00023014"/>
    </source>
</evidence>
<dbReference type="PROSITE" id="PS51918">
    <property type="entry name" value="RADICAL_SAM"/>
    <property type="match status" value="1"/>
</dbReference>
<dbReference type="InterPro" id="IPR058240">
    <property type="entry name" value="rSAM_sf"/>
</dbReference>
<feature type="domain" description="Radical SAM core" evidence="8">
    <location>
        <begin position="79"/>
        <end position="311"/>
    </location>
</feature>
<dbReference type="InterPro" id="IPR034428">
    <property type="entry name" value="ThiH/NoCL/HydG-like"/>
</dbReference>
<dbReference type="SFLD" id="SFLDF00319">
    <property type="entry name" value="Fe_hydrogenase_maturase_(HydG"/>
    <property type="match status" value="1"/>
</dbReference>
<dbReference type="PANTHER" id="PTHR43583:SF2">
    <property type="entry name" value="THIAZOLE BIOSYNTHESIS PROTEIN"/>
    <property type="match status" value="1"/>
</dbReference>
<dbReference type="InterPro" id="IPR013785">
    <property type="entry name" value="Aldolase_TIM"/>
</dbReference>
<dbReference type="InterPro" id="IPR006638">
    <property type="entry name" value="Elp3/MiaA/NifB-like_rSAM"/>
</dbReference>
<evidence type="ECO:0000256" key="7">
    <source>
        <dbReference type="ARBA" id="ARBA00034078"/>
    </source>
</evidence>
<dbReference type="NCBIfam" id="TIGR03955">
    <property type="entry name" value="rSAM_HydG"/>
    <property type="match status" value="1"/>
</dbReference>
<dbReference type="Gene3D" id="3.20.20.70">
    <property type="entry name" value="Aldolase class I"/>
    <property type="match status" value="1"/>
</dbReference>
<evidence type="ECO:0000259" key="8">
    <source>
        <dbReference type="PROSITE" id="PS51918"/>
    </source>
</evidence>
<dbReference type="Pfam" id="PF06968">
    <property type="entry name" value="BATS"/>
    <property type="match status" value="1"/>
</dbReference>
<comment type="cofactor">
    <cofactor evidence="1">
        <name>[4Fe-4S] cluster</name>
        <dbReference type="ChEBI" id="CHEBI:49883"/>
    </cofactor>
</comment>
<dbReference type="InterPro" id="IPR024007">
    <property type="entry name" value="FeFe-hyd_mat_HydG"/>
</dbReference>
<evidence type="ECO:0000313" key="9">
    <source>
        <dbReference type="EMBL" id="WAM35030.1"/>
    </source>
</evidence>
<dbReference type="SMART" id="SM00729">
    <property type="entry name" value="Elp3"/>
    <property type="match status" value="1"/>
</dbReference>
<gene>
    <name evidence="9" type="primary">hydG</name>
    <name evidence="9" type="ORF">OTK00_002301</name>
</gene>
<dbReference type="InterPro" id="IPR007197">
    <property type="entry name" value="rSAM"/>
</dbReference>
<dbReference type="SUPFAM" id="SSF102114">
    <property type="entry name" value="Radical SAM enzymes"/>
    <property type="match status" value="1"/>
</dbReference>
<organism evidence="9 10">
    <name type="scientific">Caldicellulosiruptor morganii</name>
    <dbReference type="NCBI Taxonomy" id="1387555"/>
    <lineage>
        <taxon>Bacteria</taxon>
        <taxon>Bacillati</taxon>
        <taxon>Bacillota</taxon>
        <taxon>Bacillota incertae sedis</taxon>
        <taxon>Caldicellulosiruptorales</taxon>
        <taxon>Caldicellulosiruptoraceae</taxon>
        <taxon>Caldicellulosiruptor</taxon>
    </lineage>
</organism>
<dbReference type="SFLD" id="SFLDG01060">
    <property type="entry name" value="BATS_domain_containing"/>
    <property type="match status" value="1"/>
</dbReference>
<dbReference type="EMBL" id="CP113865">
    <property type="protein sequence ID" value="WAM35030.1"/>
    <property type="molecule type" value="Genomic_DNA"/>
</dbReference>
<dbReference type="InterPro" id="IPR010722">
    <property type="entry name" value="BATS_dom"/>
</dbReference>
<keyword evidence="3" id="KW-0949">S-adenosyl-L-methionine</keyword>
<dbReference type="SFLD" id="SFLDS00029">
    <property type="entry name" value="Radical_SAM"/>
    <property type="match status" value="1"/>
</dbReference>
<keyword evidence="10" id="KW-1185">Reference proteome</keyword>
<evidence type="ECO:0000256" key="1">
    <source>
        <dbReference type="ARBA" id="ARBA00001966"/>
    </source>
</evidence>
<dbReference type="CDD" id="cd01335">
    <property type="entry name" value="Radical_SAM"/>
    <property type="match status" value="1"/>
</dbReference>
<proteinExistence type="predicted"/>
<dbReference type="SMART" id="SM00876">
    <property type="entry name" value="BATS"/>
    <property type="match status" value="1"/>
</dbReference>
<protein>
    <submittedName>
        <fullName evidence="9">[FeFe] hydrogenase H-cluster radical SAM maturase HydG</fullName>
    </submittedName>
</protein>
<dbReference type="PANTHER" id="PTHR43583">
    <property type="entry name" value="2-IMINOACETATE SYNTHASE"/>
    <property type="match status" value="1"/>
</dbReference>
<sequence>MFRKDEWERADFINDDMVFEILEKGRQNQHRAEDIIEKALKLNGLEPEEVATLLYIEDEHLLEKLFKAAKKVKERIYGKRIVLFAPLYISNFCVNNCRYCGYHRSNTRMKRRKLTMDEIRKEVEIIESLGHKRIALELGEDPKETPIEYVIDAINTIYSVYREKGNIRRVNVNIAATTVEEYRMLKDAKIGTYVLFQETYHRPTYEYMHPEGPKSDYDWHAMAMDRAMQAGIDDVGLGVLFGLYDYRFEVVGLILHARHLEERFGVGPHTISVPRIRPAEGVDVTKEKYPYLVSDDEFKKIVAIIRLAVPYTGMILSTRERPGFREEVIDLGISQISAGSCTGVGGYTLEYEGKSTGDLEKDLAQFEVEDRRSPDEVIRTLCESGYIPSYCTACYRKGRTGDLFMQYAKTGDIQDFCTPNALLTFMEYLEDYGSEKTKQIGRDLIYRSLLEIKDEKMRKETEKRLEMIKNGQRDLYF</sequence>
<comment type="cofactor">
    <cofactor evidence="7">
        <name>[2Fe-2S] cluster</name>
        <dbReference type="ChEBI" id="CHEBI:190135"/>
    </cofactor>
</comment>
<dbReference type="Pfam" id="PF04055">
    <property type="entry name" value="Radical_SAM"/>
    <property type="match status" value="1"/>
</dbReference>
<name>A0ABY7BR61_9FIRM</name>
<evidence type="ECO:0000256" key="5">
    <source>
        <dbReference type="ARBA" id="ARBA00023004"/>
    </source>
</evidence>
<dbReference type="Proteomes" id="UP001164909">
    <property type="component" value="Chromosome"/>
</dbReference>
<keyword evidence="4" id="KW-0479">Metal-binding</keyword>
<dbReference type="RefSeq" id="WP_045168715.1">
    <property type="nucleotide sequence ID" value="NZ_CP113865.1"/>
</dbReference>
<keyword evidence="2" id="KW-0004">4Fe-4S</keyword>